<dbReference type="EMBL" id="JAANHS010000010">
    <property type="protein sequence ID" value="NHB77660.1"/>
    <property type="molecule type" value="Genomic_DNA"/>
</dbReference>
<evidence type="ECO:0000313" key="3">
    <source>
        <dbReference type="Proteomes" id="UP001515660"/>
    </source>
</evidence>
<name>A0ABX0G8Q4_9RHOB</name>
<evidence type="ECO:0000259" key="1">
    <source>
        <dbReference type="Pfam" id="PF20254"/>
    </source>
</evidence>
<dbReference type="InterPro" id="IPR046540">
    <property type="entry name" value="DMFA2_C"/>
</dbReference>
<dbReference type="RefSeq" id="WP_166403686.1">
    <property type="nucleotide sequence ID" value="NZ_JAANHS010000010.1"/>
</dbReference>
<reference evidence="2 3" key="1">
    <citation type="journal article" date="2022" name="Microorganisms">
        <title>Genome Sequence and Characterization of a Xanthorhodopsin-Containing, Aerobic Anoxygenic Phototrophic Rhodobacter Species, Isolated from Mesophilic Conditions at Yellowstone National Park.</title>
        <authorList>
            <person name="Kyndt J.A."/>
            <person name="Robertson S."/>
            <person name="Shoffstall I.B."/>
            <person name="Ramaley R.F."/>
            <person name="Meyer T.E."/>
        </authorList>
    </citation>
    <scope>NUCLEOTIDE SEQUENCE [LARGE SCALE GENOMIC DNA]</scope>
    <source>
        <strain evidence="2 3">M37P</strain>
    </source>
</reference>
<feature type="domain" description="N,N-dimethylformamidase beta subunit-like C-terminal" evidence="1">
    <location>
        <begin position="96"/>
        <end position="515"/>
    </location>
</feature>
<sequence>MLPENHGGKGMRGFFVAGPYDDGDPVTGHYYEAASPDPARAQVWGYTARLSCRAGERLRLHAVSSAQEARLTIARDGLTPRIVLDTVIPTRFAPTPADCSVRGCDWPLAFETVVPEDWPTGLYTVTLEIEGHRSLGMFVVKPARPVASLALVLATGTWCAYNDWGGSNHYQGLTGPTGGDFAAEVSLLRPWASGFVRWPGDAPRIPHASPLLSRPRYPHMEYARANGLSKKYASSGWAAFERPFALWAETQGIALDYLTQHDLHADPQLLDGYRRAVIVGHDEYWTWEMRDHLDAWLDAGGELARFGGNFFWQTRLSDDLATQTCYKTRAEAEDPMGATRRLTSYWDHPRTERPAVATMGLTGSMGVYAGWSRCAAHGAGGFTIYRPDHWSLAGTGLGYGDVLGAGSRIFGYEVDGIDYEIRKGLPYPAPDTGLEGELTIVALSPATTLAHHTGRHDMDHFIGTLDAEEVARTIYGAVTPETLGLASRGNGCVAEYRRGRGTVFNAGSCEWVAGLIARERPVEVVTRNILLGAWGSR</sequence>
<protein>
    <recommendedName>
        <fullName evidence="1">N,N-dimethylformamidase beta subunit-like C-terminal domain-containing protein</fullName>
    </recommendedName>
</protein>
<comment type="caution">
    <text evidence="2">The sequence shown here is derived from an EMBL/GenBank/DDBJ whole genome shotgun (WGS) entry which is preliminary data.</text>
</comment>
<keyword evidence="3" id="KW-1185">Reference proteome</keyword>
<dbReference type="Proteomes" id="UP001515660">
    <property type="component" value="Unassembled WGS sequence"/>
</dbReference>
<gene>
    <name evidence="2" type="ORF">G8O29_13120</name>
</gene>
<evidence type="ECO:0000313" key="2">
    <source>
        <dbReference type="EMBL" id="NHB77660.1"/>
    </source>
</evidence>
<dbReference type="Pfam" id="PF20254">
    <property type="entry name" value="DMFA2_C"/>
    <property type="match status" value="1"/>
</dbReference>
<organism evidence="2 3">
    <name type="scientific">Rhodobacter calidifons</name>
    <dbReference type="NCBI Taxonomy" id="2715277"/>
    <lineage>
        <taxon>Bacteria</taxon>
        <taxon>Pseudomonadati</taxon>
        <taxon>Pseudomonadota</taxon>
        <taxon>Alphaproteobacteria</taxon>
        <taxon>Rhodobacterales</taxon>
        <taxon>Rhodobacter group</taxon>
        <taxon>Rhodobacter</taxon>
    </lineage>
</organism>
<accession>A0ABX0G8Q4</accession>
<proteinExistence type="predicted"/>